<evidence type="ECO:0000313" key="2">
    <source>
        <dbReference type="Proteomes" id="UP000199627"/>
    </source>
</evidence>
<evidence type="ECO:0008006" key="3">
    <source>
        <dbReference type="Google" id="ProtNLM"/>
    </source>
</evidence>
<evidence type="ECO:0000313" key="1">
    <source>
        <dbReference type="EMBL" id="SDQ82362.1"/>
    </source>
</evidence>
<dbReference type="EMBL" id="FNKL01000003">
    <property type="protein sequence ID" value="SDQ82362.1"/>
    <property type="molecule type" value="Genomic_DNA"/>
</dbReference>
<dbReference type="Proteomes" id="UP000199627">
    <property type="component" value="Unassembled WGS sequence"/>
</dbReference>
<reference evidence="2" key="1">
    <citation type="submission" date="2016-10" db="EMBL/GenBank/DDBJ databases">
        <authorList>
            <person name="Varghese N."/>
            <person name="Submissions S."/>
        </authorList>
    </citation>
    <scope>NUCLEOTIDE SEQUENCE [LARGE SCALE GENOMIC DNA]</scope>
    <source>
        <strain evidence="2">DSM 17072</strain>
    </source>
</reference>
<dbReference type="OrthoDB" id="1093513at2"/>
<sequence length="200" mass="23774">MPQTTIDKIFQLLSSEDFKDPDTGLLFFPVYIYTYPAEKEFQIREQIDLLNEKLKRPSNNLNCLVINIYKEFIIYLKESTFAGTSLFDSILDLEQDNYEDSLEFIQEKANDDQFMNFIGQKFEAYFKEQQTDRVYLFLHGFGSVFPYLRLSTLLKNTEKYTKNFKLIAFYPGDFKNANYSLFSLFNDDNVYRANHLNKFI</sequence>
<dbReference type="InterPro" id="IPR014858">
    <property type="entry name" value="BrxB"/>
</dbReference>
<gene>
    <name evidence="1" type="ORF">SAMN05421664_2736</name>
</gene>
<dbReference type="Pfam" id="PF08747">
    <property type="entry name" value="BrxB"/>
    <property type="match status" value="1"/>
</dbReference>
<dbReference type="RefSeq" id="WP_089756261.1">
    <property type="nucleotide sequence ID" value="NZ_FNKL01000003.1"/>
</dbReference>
<organism evidence="1 2">
    <name type="scientific">Chryseobacterium soldanellicola</name>
    <dbReference type="NCBI Taxonomy" id="311333"/>
    <lineage>
        <taxon>Bacteria</taxon>
        <taxon>Pseudomonadati</taxon>
        <taxon>Bacteroidota</taxon>
        <taxon>Flavobacteriia</taxon>
        <taxon>Flavobacteriales</taxon>
        <taxon>Weeksellaceae</taxon>
        <taxon>Chryseobacterium group</taxon>
        <taxon>Chryseobacterium</taxon>
    </lineage>
</organism>
<protein>
    <recommendedName>
        <fullName evidence="3">DUF1788 domain-containing protein</fullName>
    </recommendedName>
</protein>
<accession>A0A1H1E0R8</accession>
<name>A0A1H1E0R8_9FLAO</name>
<dbReference type="AlphaFoldDB" id="A0A1H1E0R8"/>
<dbReference type="STRING" id="311333.SAMN05421664_2736"/>
<proteinExistence type="predicted"/>
<keyword evidence="2" id="KW-1185">Reference proteome</keyword>